<dbReference type="Proteomes" id="UP000292939">
    <property type="component" value="Chromosome"/>
</dbReference>
<dbReference type="GO" id="GO:0009236">
    <property type="term" value="P:cobalamin biosynthetic process"/>
    <property type="evidence" value="ECO:0007669"/>
    <property type="project" value="UniProtKB-UniRule"/>
</dbReference>
<dbReference type="InterPro" id="IPR004485">
    <property type="entry name" value="Cobalamin_biosynth_CobD/CbiB"/>
</dbReference>
<evidence type="ECO:0000256" key="9">
    <source>
        <dbReference type="HAMAP-Rule" id="MF_00024"/>
    </source>
</evidence>
<evidence type="ECO:0000313" key="10">
    <source>
        <dbReference type="EMBL" id="QBK05349.1"/>
    </source>
</evidence>
<feature type="transmembrane region" description="Helical" evidence="9">
    <location>
        <begin position="225"/>
        <end position="244"/>
    </location>
</feature>
<comment type="pathway">
    <text evidence="2 9">Cofactor biosynthesis; adenosylcobalamin biosynthesis.</text>
</comment>
<dbReference type="GO" id="GO:0048472">
    <property type="term" value="F:threonine-phosphate decarboxylase activity"/>
    <property type="evidence" value="ECO:0007669"/>
    <property type="project" value="InterPro"/>
</dbReference>
<dbReference type="PANTHER" id="PTHR34308:SF1">
    <property type="entry name" value="COBALAMIN BIOSYNTHESIS PROTEIN CBIB"/>
    <property type="match status" value="1"/>
</dbReference>
<feature type="transmembrane region" description="Helical" evidence="9">
    <location>
        <begin position="68"/>
        <end position="91"/>
    </location>
</feature>
<evidence type="ECO:0000256" key="6">
    <source>
        <dbReference type="ARBA" id="ARBA00022692"/>
    </source>
</evidence>
<evidence type="ECO:0000256" key="7">
    <source>
        <dbReference type="ARBA" id="ARBA00022989"/>
    </source>
</evidence>
<gene>
    <name evidence="9 10" type="primary">cobD</name>
    <name evidence="10" type="ORF">DW355_11870</name>
</gene>
<organism evidence="10 11">
    <name type="scientific">Hylemonella gracilis</name>
    <dbReference type="NCBI Taxonomy" id="80880"/>
    <lineage>
        <taxon>Bacteria</taxon>
        <taxon>Pseudomonadati</taxon>
        <taxon>Pseudomonadota</taxon>
        <taxon>Betaproteobacteria</taxon>
        <taxon>Burkholderiales</taxon>
        <taxon>Comamonadaceae</taxon>
        <taxon>Hylemonella</taxon>
    </lineage>
</organism>
<dbReference type="KEGG" id="hgr:DW355_11870"/>
<dbReference type="UniPathway" id="UPA00148"/>
<evidence type="ECO:0000256" key="2">
    <source>
        <dbReference type="ARBA" id="ARBA00004953"/>
    </source>
</evidence>
<evidence type="ECO:0000313" key="11">
    <source>
        <dbReference type="Proteomes" id="UP000292939"/>
    </source>
</evidence>
<dbReference type="OrthoDB" id="9811967at2"/>
<comment type="similarity">
    <text evidence="3 9">Belongs to the CobD/CbiB family.</text>
</comment>
<name>A0A4V1A2A3_9BURK</name>
<comment type="function">
    <text evidence="9">Converts cobyric acid to cobinamide by the addition of aminopropanol on the F carboxylic group.</text>
</comment>
<evidence type="ECO:0000256" key="4">
    <source>
        <dbReference type="ARBA" id="ARBA00022475"/>
    </source>
</evidence>
<dbReference type="NCBIfam" id="TIGR00380">
    <property type="entry name" value="cobal_cbiB"/>
    <property type="match status" value="1"/>
</dbReference>
<proteinExistence type="inferred from homology"/>
<reference evidence="10 11" key="1">
    <citation type="submission" date="2018-07" db="EMBL/GenBank/DDBJ databases">
        <title>Exploring interactions and the metabolic potential of the ultra-small soil bacteria Hylemonella gracilis.</title>
        <authorList>
            <person name="Tyc O."/>
            <person name="Kulkarni P."/>
            <person name="Gawehns F."/>
            <person name="Hundscheid M."/>
            <person name="Zweers H."/>
            <person name="Garbeva P."/>
        </authorList>
    </citation>
    <scope>NUCLEOTIDE SEQUENCE [LARGE SCALE GENOMIC DNA]</scope>
    <source>
        <strain evidence="10 11">NS1</strain>
    </source>
</reference>
<comment type="subcellular location">
    <subcellularLocation>
        <location evidence="1 9">Cell membrane</location>
        <topology evidence="1 9">Multi-pass membrane protein</topology>
    </subcellularLocation>
</comment>
<dbReference type="HAMAP" id="MF_00024">
    <property type="entry name" value="CobD_CbiB"/>
    <property type="match status" value="1"/>
</dbReference>
<keyword evidence="8 9" id="KW-0472">Membrane</keyword>
<evidence type="ECO:0000256" key="3">
    <source>
        <dbReference type="ARBA" id="ARBA00006263"/>
    </source>
</evidence>
<sequence>MSVAHLHAMGGAVTCAVAVWVALVVDRCWGEPRARLHPVVWMGRYLGWAGDRLQRGAVQQPEQRDWKIFWRAALLWCMGVAIVSGATWGLQTVALMLPWWAAGLALGLLLKPLLAWALLRDEVQAVEAALGQSLAAGRERLRWLVSRDVAPLTEIQVRESAIETLAENLNDSVVAPLFWFALLGLPGAALYRFANTADAMWGYPGLYQGRNWAWAGKWAARADDVLSWVPARLTAALLLLAAGLRSLAWARRLPAQARQTPSPNSGWPMAAMALALGLRLSKPGVYVLHAQGRAPQAADAARAVRLGARALVLGAVLASLALFSVAPLGVGLRS</sequence>
<accession>A0A4V1A2A3</accession>
<feature type="transmembrane region" description="Helical" evidence="9">
    <location>
        <begin position="310"/>
        <end position="330"/>
    </location>
</feature>
<protein>
    <recommendedName>
        <fullName evidence="9">Cobalamin biosynthesis protein CobD</fullName>
    </recommendedName>
</protein>
<feature type="transmembrane region" description="Helical" evidence="9">
    <location>
        <begin position="97"/>
        <end position="119"/>
    </location>
</feature>
<dbReference type="EMBL" id="CP031395">
    <property type="protein sequence ID" value="QBK05349.1"/>
    <property type="molecule type" value="Genomic_DNA"/>
</dbReference>
<feature type="transmembrane region" description="Helical" evidence="9">
    <location>
        <begin position="173"/>
        <end position="194"/>
    </location>
</feature>
<feature type="transmembrane region" description="Helical" evidence="9">
    <location>
        <begin position="6"/>
        <end position="25"/>
    </location>
</feature>
<keyword evidence="6 9" id="KW-0812">Transmembrane</keyword>
<dbReference type="GO" id="GO:0005886">
    <property type="term" value="C:plasma membrane"/>
    <property type="evidence" value="ECO:0007669"/>
    <property type="project" value="UniProtKB-SubCell"/>
</dbReference>
<keyword evidence="7 9" id="KW-1133">Transmembrane helix</keyword>
<dbReference type="PANTHER" id="PTHR34308">
    <property type="entry name" value="COBALAMIN BIOSYNTHESIS PROTEIN CBIB"/>
    <property type="match status" value="1"/>
</dbReference>
<keyword evidence="5 9" id="KW-0169">Cobalamin biosynthesis</keyword>
<keyword evidence="4 9" id="KW-1003">Cell membrane</keyword>
<evidence type="ECO:0000256" key="5">
    <source>
        <dbReference type="ARBA" id="ARBA00022573"/>
    </source>
</evidence>
<dbReference type="GO" id="GO:0015420">
    <property type="term" value="F:ABC-type vitamin B12 transporter activity"/>
    <property type="evidence" value="ECO:0007669"/>
    <property type="project" value="UniProtKB-UniRule"/>
</dbReference>
<evidence type="ECO:0000256" key="1">
    <source>
        <dbReference type="ARBA" id="ARBA00004651"/>
    </source>
</evidence>
<dbReference type="RefSeq" id="WP_131280353.1">
    <property type="nucleotide sequence ID" value="NZ_CP031395.1"/>
</dbReference>
<dbReference type="AlphaFoldDB" id="A0A4V1A2A3"/>
<dbReference type="Pfam" id="PF03186">
    <property type="entry name" value="CobD_Cbib"/>
    <property type="match status" value="1"/>
</dbReference>
<evidence type="ECO:0000256" key="8">
    <source>
        <dbReference type="ARBA" id="ARBA00023136"/>
    </source>
</evidence>